<protein>
    <submittedName>
        <fullName evidence="1">Uncharacterized protein</fullName>
    </submittedName>
</protein>
<name>A0A7S3EL05_9RHOD</name>
<organism evidence="1">
    <name type="scientific">Rhodosorus marinus</name>
    <dbReference type="NCBI Taxonomy" id="101924"/>
    <lineage>
        <taxon>Eukaryota</taxon>
        <taxon>Rhodophyta</taxon>
        <taxon>Stylonematophyceae</taxon>
        <taxon>Stylonematales</taxon>
        <taxon>Stylonemataceae</taxon>
        <taxon>Rhodosorus</taxon>
    </lineage>
</organism>
<reference evidence="1" key="1">
    <citation type="submission" date="2021-01" db="EMBL/GenBank/DDBJ databases">
        <authorList>
            <person name="Corre E."/>
            <person name="Pelletier E."/>
            <person name="Niang G."/>
            <person name="Scheremetjew M."/>
            <person name="Finn R."/>
            <person name="Kale V."/>
            <person name="Holt S."/>
            <person name="Cochrane G."/>
            <person name="Meng A."/>
            <person name="Brown T."/>
            <person name="Cohen L."/>
        </authorList>
    </citation>
    <scope>NUCLEOTIDE SEQUENCE</scope>
    <source>
        <strain evidence="1">CCMP 769</strain>
    </source>
</reference>
<sequence length="319" mass="35699">MDVQKMDTGKISIMSLLAPTGETLVEACSEAGYLNTELKEEKIAAMEVSAQTVGFSESQIEDSTLGAAKTSAFRSAQRREWNLKHSRRSRQKVAHALKQLTRSCNRVASVGTLSQAEVMHSASQIIDTLRRDNKALQAQVELLSEWSRNQIVSDICKEYTSPTDALVSFSRRVQVAWKSPLVEIWTQPSDHSGASRVASVSHMEFENAGDKDVGIPKTEKLVSTSGLPFRVLHSKQDEWMDSQGLLSERPELRESSVIPPHSVLCCYISLQSNAYALQMFLPREPQSRTHFLRDVKMVITSFSKTYTRLRIPTQRSPAL</sequence>
<dbReference type="AlphaFoldDB" id="A0A7S3EL05"/>
<accession>A0A7S3EL05</accession>
<evidence type="ECO:0000313" key="1">
    <source>
        <dbReference type="EMBL" id="CAE0061256.1"/>
    </source>
</evidence>
<gene>
    <name evidence="1" type="ORF">RMAR00112_LOCUS29322</name>
</gene>
<dbReference type="EMBL" id="HBHW01038218">
    <property type="protein sequence ID" value="CAE0061256.1"/>
    <property type="molecule type" value="Transcribed_RNA"/>
</dbReference>
<proteinExistence type="predicted"/>